<dbReference type="PROSITE" id="PS51670">
    <property type="entry name" value="SHKT"/>
    <property type="match status" value="1"/>
</dbReference>
<dbReference type="PaxDb" id="8355-A0A1L8GC19"/>
<dbReference type="Gene3D" id="1.10.10.740">
    <property type="entry name" value="Crisp domain"/>
    <property type="match status" value="1"/>
</dbReference>
<dbReference type="AlphaFoldDB" id="A0A1L8GC19"/>
<dbReference type="InterPro" id="IPR001283">
    <property type="entry name" value="CRISP-related"/>
</dbReference>
<dbReference type="InterPro" id="IPR035940">
    <property type="entry name" value="CAP_sf"/>
</dbReference>
<keyword evidence="2 3" id="KW-1015">Disulfide bond</keyword>
<protein>
    <submittedName>
        <fullName evidence="7">Serotriflin</fullName>
    </submittedName>
</protein>
<evidence type="ECO:0000313" key="7">
    <source>
        <dbReference type="RefSeq" id="XP_041419534.1"/>
    </source>
</evidence>
<name>A0A1L8GC19_XENLA</name>
<reference evidence="7" key="1">
    <citation type="submission" date="2025-08" db="UniProtKB">
        <authorList>
            <consortium name="RefSeq"/>
        </authorList>
    </citation>
    <scope>IDENTIFICATION</scope>
    <source>
        <strain evidence="7">J_2021</strain>
        <tissue evidence="7">Erythrocytes</tissue>
    </source>
</reference>
<dbReference type="InterPro" id="IPR042076">
    <property type="entry name" value="Crisp-like_dom"/>
</dbReference>
<dbReference type="Pfam" id="PF00188">
    <property type="entry name" value="CAP"/>
    <property type="match status" value="1"/>
</dbReference>
<dbReference type="SUPFAM" id="SSF55797">
    <property type="entry name" value="PR-1-like"/>
    <property type="match status" value="1"/>
</dbReference>
<dbReference type="CTD" id="108716254"/>
<keyword evidence="5" id="KW-0732">Signal</keyword>
<feature type="disulfide bond" evidence="3">
    <location>
        <begin position="300"/>
        <end position="313"/>
    </location>
</feature>
<feature type="signal peptide" evidence="5">
    <location>
        <begin position="1"/>
        <end position="18"/>
    </location>
</feature>
<dbReference type="InterPro" id="IPR003582">
    <property type="entry name" value="ShKT_dom"/>
</dbReference>
<feature type="compositionally biased region" description="Polar residues" evidence="4">
    <location>
        <begin position="24"/>
        <end position="36"/>
    </location>
</feature>
<organism evidence="6 7">
    <name type="scientific">Xenopus laevis</name>
    <name type="common">African clawed frog</name>
    <dbReference type="NCBI Taxonomy" id="8355"/>
    <lineage>
        <taxon>Eukaryota</taxon>
        <taxon>Metazoa</taxon>
        <taxon>Chordata</taxon>
        <taxon>Craniata</taxon>
        <taxon>Vertebrata</taxon>
        <taxon>Euteleostomi</taxon>
        <taxon>Amphibia</taxon>
        <taxon>Batrachia</taxon>
        <taxon>Anura</taxon>
        <taxon>Pipoidea</taxon>
        <taxon>Pipidae</taxon>
        <taxon>Xenopodinae</taxon>
        <taxon>Xenopus</taxon>
        <taxon>Xenopus</taxon>
    </lineage>
</organism>
<dbReference type="Pfam" id="PF08562">
    <property type="entry name" value="Crisp"/>
    <property type="match status" value="1"/>
</dbReference>
<gene>
    <name evidence="7" type="primary">crisp1.9.L</name>
</gene>
<evidence type="ECO:0000256" key="3">
    <source>
        <dbReference type="PROSITE-ProRule" id="PRU01005"/>
    </source>
</evidence>
<dbReference type="STRING" id="8355.A0A1L8GC19"/>
<dbReference type="PRINTS" id="PR00837">
    <property type="entry name" value="V5TPXLIKE"/>
</dbReference>
<feature type="region of interest" description="Disordered" evidence="4">
    <location>
        <begin position="24"/>
        <end position="92"/>
    </location>
</feature>
<dbReference type="PANTHER" id="PTHR10334">
    <property type="entry name" value="CYSTEINE-RICH SECRETORY PROTEIN-RELATED"/>
    <property type="match status" value="1"/>
</dbReference>
<dbReference type="SUPFAM" id="SSF57546">
    <property type="entry name" value="Crisp domain-like"/>
    <property type="match status" value="1"/>
</dbReference>
<dbReference type="RefSeq" id="XP_041419534.1">
    <property type="nucleotide sequence ID" value="XM_041563600.1"/>
</dbReference>
<dbReference type="OMA" id="CEYENIY"/>
<dbReference type="InterPro" id="IPR018244">
    <property type="entry name" value="Allrgn_V5/Tpx1_CS"/>
</dbReference>
<dbReference type="GeneID" id="108716254"/>
<dbReference type="FunFam" id="3.40.33.10:FF:000005">
    <property type="entry name" value="Cysteine-rich secretory protein 2"/>
    <property type="match status" value="1"/>
</dbReference>
<dbReference type="Gene3D" id="3.40.33.10">
    <property type="entry name" value="CAP"/>
    <property type="match status" value="1"/>
</dbReference>
<sequence>MKAIVIICLSLCFQQAVTQGTDELSAAPSATQNDPNAHQGDELPTRQTPSVVKRDVSKTQSNSDNAGGAFLATGLNDKSSTRQRRSGRPVFISQERIDQMKSVPLSALSTEAESNRKIILDVHNELRRTGNPTASNMLKLVWSEEAAKTAAKWAKSCNQFHSLRENRTIPGFSCGENLFMASYKAGWEDVIRSFWSEIEDFTYGKGAIEGRQVLHYTQVMWYRSWYIGCSVWQCPITDHSLEFYYVCHYCPAGNNGDPAYPYKSGKPCADCPGACENGLCTNGCKYQNKYSNCDSPKASCGNPTDEADCPATCFCNNNEIR</sequence>
<dbReference type="Proteomes" id="UP000186698">
    <property type="component" value="Chromosome 5L"/>
</dbReference>
<proteinExistence type="inferred from homology"/>
<evidence type="ECO:0000256" key="4">
    <source>
        <dbReference type="SAM" id="MobiDB-lite"/>
    </source>
</evidence>
<evidence type="ECO:0000313" key="6">
    <source>
        <dbReference type="Proteomes" id="UP000186698"/>
    </source>
</evidence>
<accession>A0A1L8GC19</accession>
<comment type="caution">
    <text evidence="3">Lacks conserved residue(s) required for the propagation of feature annotation.</text>
</comment>
<dbReference type="OrthoDB" id="737510at2759"/>
<dbReference type="PROSITE" id="PS01010">
    <property type="entry name" value="CRISP_2"/>
    <property type="match status" value="1"/>
</dbReference>
<evidence type="ECO:0000256" key="1">
    <source>
        <dbReference type="ARBA" id="ARBA00009923"/>
    </source>
</evidence>
<dbReference type="GO" id="GO:0005615">
    <property type="term" value="C:extracellular space"/>
    <property type="evidence" value="ECO:0000318"/>
    <property type="project" value="GO_Central"/>
</dbReference>
<dbReference type="InterPro" id="IPR014044">
    <property type="entry name" value="CAP_dom"/>
</dbReference>
<evidence type="ECO:0000256" key="5">
    <source>
        <dbReference type="SAM" id="SignalP"/>
    </source>
</evidence>
<keyword evidence="6" id="KW-1185">Reference proteome</keyword>
<feature type="chain" id="PRO_5043893103" evidence="5">
    <location>
        <begin position="19"/>
        <end position="321"/>
    </location>
</feature>
<dbReference type="KEGG" id="xla:108716254"/>
<dbReference type="InterPro" id="IPR013871">
    <property type="entry name" value="Cysteine_rich_secretory"/>
</dbReference>
<evidence type="ECO:0000256" key="2">
    <source>
        <dbReference type="ARBA" id="ARBA00023157"/>
    </source>
</evidence>
<dbReference type="SMART" id="SM00198">
    <property type="entry name" value="SCP"/>
    <property type="match status" value="1"/>
</dbReference>
<comment type="similarity">
    <text evidence="1">Belongs to the CRISP family.</text>
</comment>